<keyword evidence="2 9" id="KW-0813">Transport</keyword>
<evidence type="ECO:0000256" key="9">
    <source>
        <dbReference type="HAMAP-Rule" id="MF_00236"/>
    </source>
</evidence>
<evidence type="ECO:0000256" key="10">
    <source>
        <dbReference type="SAM" id="MobiDB-lite"/>
    </source>
</evidence>
<keyword evidence="5 9" id="KW-0653">Protein transport</keyword>
<dbReference type="Pfam" id="PF02416">
    <property type="entry name" value="TatA_B_E"/>
    <property type="match status" value="1"/>
</dbReference>
<evidence type="ECO:0000256" key="4">
    <source>
        <dbReference type="ARBA" id="ARBA00022692"/>
    </source>
</evidence>
<dbReference type="InterPro" id="IPR006312">
    <property type="entry name" value="TatA/E"/>
</dbReference>
<proteinExistence type="inferred from homology"/>
<keyword evidence="8 9" id="KW-0472">Membrane</keyword>
<keyword evidence="7 9" id="KW-0811">Translocation</keyword>
<protein>
    <recommendedName>
        <fullName evidence="9">Sec-independent protein translocase protein TatA</fullName>
    </recommendedName>
</protein>
<dbReference type="HAMAP" id="MF_00236">
    <property type="entry name" value="TatA_E"/>
    <property type="match status" value="1"/>
</dbReference>
<evidence type="ECO:0000256" key="5">
    <source>
        <dbReference type="ARBA" id="ARBA00022927"/>
    </source>
</evidence>
<evidence type="ECO:0000256" key="3">
    <source>
        <dbReference type="ARBA" id="ARBA00022475"/>
    </source>
</evidence>
<reference evidence="12" key="1">
    <citation type="journal article" date="2019" name="Int. J. Syst. Evol. Microbiol.">
        <title>The Global Catalogue of Microorganisms (GCM) 10K type strain sequencing project: providing services to taxonomists for standard genome sequencing and annotation.</title>
        <authorList>
            <consortium name="The Broad Institute Genomics Platform"/>
            <consortium name="The Broad Institute Genome Sequencing Center for Infectious Disease"/>
            <person name="Wu L."/>
            <person name="Ma J."/>
        </authorList>
    </citation>
    <scope>NUCLEOTIDE SEQUENCE [LARGE SCALE GENOMIC DNA]</scope>
    <source>
        <strain evidence="12">KCTC 62164</strain>
    </source>
</reference>
<dbReference type="PANTHER" id="PTHR42982">
    <property type="entry name" value="SEC-INDEPENDENT PROTEIN TRANSLOCASE PROTEIN TATA"/>
    <property type="match status" value="1"/>
</dbReference>
<feature type="region of interest" description="Disordered" evidence="10">
    <location>
        <begin position="43"/>
        <end position="76"/>
    </location>
</feature>
<keyword evidence="6 9" id="KW-1133">Transmembrane helix</keyword>
<evidence type="ECO:0000256" key="1">
    <source>
        <dbReference type="ARBA" id="ARBA00004162"/>
    </source>
</evidence>
<sequence>MFPGWMQIALVALLVLLLFGRGKISGLMGDVAKGITSFKKGLKEGLDEPEQEETKTVADRRTIDGEIVKTKEETKS</sequence>
<name>A0ABV7D2Z0_9PROT</name>
<keyword evidence="12" id="KW-1185">Reference proteome</keyword>
<gene>
    <name evidence="9" type="primary">tatA</name>
    <name evidence="11" type="ORF">ACFOKA_05245</name>
</gene>
<comment type="function">
    <text evidence="9">Part of the twin-arginine translocation (Tat) system that transports large folded proteins containing a characteristic twin-arginine motif in their signal peptide across membranes. TatA could form the protein-conducting channel of the Tat system.</text>
</comment>
<dbReference type="EMBL" id="JBHRSL010000002">
    <property type="protein sequence ID" value="MFC3051305.1"/>
    <property type="molecule type" value="Genomic_DNA"/>
</dbReference>
<comment type="subcellular location">
    <subcellularLocation>
        <location evidence="1 9">Cell membrane</location>
        <topology evidence="1 9">Single-pass membrane protein</topology>
    </subcellularLocation>
</comment>
<organism evidence="11 12">
    <name type="scientific">Kordiimonas pumila</name>
    <dbReference type="NCBI Taxonomy" id="2161677"/>
    <lineage>
        <taxon>Bacteria</taxon>
        <taxon>Pseudomonadati</taxon>
        <taxon>Pseudomonadota</taxon>
        <taxon>Alphaproteobacteria</taxon>
        <taxon>Kordiimonadales</taxon>
        <taxon>Kordiimonadaceae</taxon>
        <taxon>Kordiimonas</taxon>
    </lineage>
</organism>
<keyword evidence="4 9" id="KW-0812">Transmembrane</keyword>
<dbReference type="RefSeq" id="WP_194211697.1">
    <property type="nucleotide sequence ID" value="NZ_CP061205.1"/>
</dbReference>
<comment type="similarity">
    <text evidence="9">Belongs to the TatA/E family.</text>
</comment>
<comment type="caution">
    <text evidence="11">The sequence shown here is derived from an EMBL/GenBank/DDBJ whole genome shotgun (WGS) entry which is preliminary data.</text>
</comment>
<evidence type="ECO:0000256" key="8">
    <source>
        <dbReference type="ARBA" id="ARBA00023136"/>
    </source>
</evidence>
<evidence type="ECO:0000313" key="12">
    <source>
        <dbReference type="Proteomes" id="UP001595444"/>
    </source>
</evidence>
<evidence type="ECO:0000256" key="6">
    <source>
        <dbReference type="ARBA" id="ARBA00022989"/>
    </source>
</evidence>
<comment type="subunit">
    <text evidence="9">The Tat system comprises two distinct complexes: a TatABC complex, containing multiple copies of TatA, TatB and TatC subunits, and a separate TatA complex, containing only TatA subunits. Substrates initially bind to the TatABC complex, which probably triggers association of the separate TatA complex to form the active translocon.</text>
</comment>
<evidence type="ECO:0000256" key="2">
    <source>
        <dbReference type="ARBA" id="ARBA00022448"/>
    </source>
</evidence>
<dbReference type="Proteomes" id="UP001595444">
    <property type="component" value="Unassembled WGS sequence"/>
</dbReference>
<accession>A0ABV7D2Z0</accession>
<evidence type="ECO:0000256" key="7">
    <source>
        <dbReference type="ARBA" id="ARBA00023010"/>
    </source>
</evidence>
<dbReference type="Gene3D" id="1.20.5.3310">
    <property type="match status" value="1"/>
</dbReference>
<evidence type="ECO:0000313" key="11">
    <source>
        <dbReference type="EMBL" id="MFC3051305.1"/>
    </source>
</evidence>
<dbReference type="PANTHER" id="PTHR42982:SF1">
    <property type="entry name" value="SEC-INDEPENDENT PROTEIN TRANSLOCASE PROTEIN TATA"/>
    <property type="match status" value="1"/>
</dbReference>
<dbReference type="InterPro" id="IPR003369">
    <property type="entry name" value="TatA/B/E"/>
</dbReference>
<keyword evidence="3 9" id="KW-1003">Cell membrane</keyword>